<dbReference type="EMBL" id="CP000472">
    <property type="protein sequence ID" value="ACJ31509.1"/>
    <property type="molecule type" value="Genomic_DNA"/>
</dbReference>
<organism evidence="3 4">
    <name type="scientific">Shewanella piezotolerans (strain WP3 / JCM 13877)</name>
    <dbReference type="NCBI Taxonomy" id="225849"/>
    <lineage>
        <taxon>Bacteria</taxon>
        <taxon>Pseudomonadati</taxon>
        <taxon>Pseudomonadota</taxon>
        <taxon>Gammaproteobacteria</taxon>
        <taxon>Alteromonadales</taxon>
        <taxon>Shewanellaceae</taxon>
        <taxon>Shewanella</taxon>
    </lineage>
</organism>
<feature type="compositionally biased region" description="Polar residues" evidence="1">
    <location>
        <begin position="124"/>
        <end position="133"/>
    </location>
</feature>
<keyword evidence="2" id="KW-1133">Transmembrane helix</keyword>
<dbReference type="AlphaFoldDB" id="B8CV33"/>
<dbReference type="Proteomes" id="UP000000753">
    <property type="component" value="Chromosome"/>
</dbReference>
<dbReference type="HOGENOM" id="CLU_1905329_0_0_6"/>
<evidence type="ECO:0000256" key="1">
    <source>
        <dbReference type="SAM" id="MobiDB-lite"/>
    </source>
</evidence>
<reference evidence="3 4" key="1">
    <citation type="journal article" date="2008" name="PLoS ONE">
        <title>Environmental adaptation: genomic analysis of the piezotolerant and psychrotolerant deep-sea iron reducing bacterium Shewanella piezotolerans WP3.</title>
        <authorList>
            <person name="Wang F."/>
            <person name="Wang J."/>
            <person name="Jian H."/>
            <person name="Zhang B."/>
            <person name="Li S."/>
            <person name="Wang F."/>
            <person name="Zeng X."/>
            <person name="Gao L."/>
            <person name="Bartlett D.H."/>
            <person name="Yu J."/>
            <person name="Hu S."/>
            <person name="Xiao X."/>
        </authorList>
    </citation>
    <scope>NUCLEOTIDE SEQUENCE [LARGE SCALE GENOMIC DNA]</scope>
    <source>
        <strain evidence="4">WP3 / JCM 13877</strain>
    </source>
</reference>
<sequence length="133" mass="14132">MVIHMDVNNMNNKIAVGIIAIALAGIVLFSLEQTKNPLLTSTTKPAKISASQPSVEINATEEVASIQPQLDHLQNQQVEQIEEVANVESKPLPPPYGSAQQKPSPANGQGVVSHPSSRAPVQAPISQASPRKE</sequence>
<feature type="transmembrane region" description="Helical" evidence="2">
    <location>
        <begin position="14"/>
        <end position="31"/>
    </location>
</feature>
<protein>
    <submittedName>
        <fullName evidence="3">Uncharacterized protein</fullName>
    </submittedName>
</protein>
<gene>
    <name evidence="3" type="ordered locus">swp_4888</name>
</gene>
<keyword evidence="2" id="KW-0472">Membrane</keyword>
<dbReference type="KEGG" id="swp:swp_4888"/>
<proteinExistence type="predicted"/>
<accession>B8CV33</accession>
<evidence type="ECO:0000313" key="4">
    <source>
        <dbReference type="Proteomes" id="UP000000753"/>
    </source>
</evidence>
<name>B8CV33_SHEPW</name>
<evidence type="ECO:0000313" key="3">
    <source>
        <dbReference type="EMBL" id="ACJ31509.1"/>
    </source>
</evidence>
<feature type="compositionally biased region" description="Polar residues" evidence="1">
    <location>
        <begin position="98"/>
        <end position="107"/>
    </location>
</feature>
<feature type="region of interest" description="Disordered" evidence="1">
    <location>
        <begin position="86"/>
        <end position="133"/>
    </location>
</feature>
<keyword evidence="4" id="KW-1185">Reference proteome</keyword>
<keyword evidence="2" id="KW-0812">Transmembrane</keyword>
<evidence type="ECO:0000256" key="2">
    <source>
        <dbReference type="SAM" id="Phobius"/>
    </source>
</evidence>